<proteinExistence type="evidence at transcript level"/>
<dbReference type="NCBIfam" id="TIGR00431">
    <property type="entry name" value="TruB"/>
    <property type="match status" value="1"/>
</dbReference>
<dbReference type="EC" id="5.4.99.25" evidence="2"/>
<evidence type="ECO:0000259" key="5">
    <source>
        <dbReference type="Pfam" id="PF01509"/>
    </source>
</evidence>
<gene>
    <name evidence="7" type="ORF">AG-0198P-Gv</name>
</gene>
<feature type="domain" description="Pseudouridine synthase II N-terminal" evidence="5">
    <location>
        <begin position="57"/>
        <end position="198"/>
    </location>
</feature>
<feature type="non-terminal residue" evidence="7">
    <location>
        <position position="238"/>
    </location>
</feature>
<dbReference type="GO" id="GO:0005634">
    <property type="term" value="C:nucleus"/>
    <property type="evidence" value="ECO:0007669"/>
    <property type="project" value="TreeGrafter"/>
</dbReference>
<comment type="similarity">
    <text evidence="1">Belongs to the pseudouridine synthase TruB family.</text>
</comment>
<dbReference type="GO" id="GO:0006400">
    <property type="term" value="P:tRNA modification"/>
    <property type="evidence" value="ECO:0007669"/>
    <property type="project" value="TreeGrafter"/>
</dbReference>
<dbReference type="GO" id="GO:1990481">
    <property type="term" value="P:mRNA pseudouridine synthesis"/>
    <property type="evidence" value="ECO:0007669"/>
    <property type="project" value="TreeGrafter"/>
</dbReference>
<dbReference type="PANTHER" id="PTHR13767:SF2">
    <property type="entry name" value="PSEUDOURIDYLATE SYNTHASE TRUB1"/>
    <property type="match status" value="1"/>
</dbReference>
<feature type="domain" description="tRNA pseudouridylate synthase B C-terminal" evidence="6">
    <location>
        <begin position="199"/>
        <end position="233"/>
    </location>
</feature>
<evidence type="ECO:0000256" key="2">
    <source>
        <dbReference type="ARBA" id="ARBA00012787"/>
    </source>
</evidence>
<keyword evidence="4" id="KW-0413">Isomerase</keyword>
<dbReference type="SUPFAM" id="SSF55120">
    <property type="entry name" value="Pseudouridine synthase"/>
    <property type="match status" value="1"/>
</dbReference>
<sequence>REGALMGLNRREVHRLLTEGYFAVNKPKNWTSVQALEEIKKVLRKDIPTHFQPPVLKLGHGGTLDHTATGVLAVGVGWGCKLLPIFLHGDKKYIAAGRFGIATNTYNETGKITEEMKYDHITEEIFENTLQKYTGKIYQTPPKYSALKYQGRRIGDWTREGMDIEMKPRPVTCYSLKSRKFRLPHFEIEVACGGGFYVRSLVHDIGQALSSCAHVTTLHRTKHGPFMEEDMLEHSQWN</sequence>
<evidence type="ECO:0000256" key="4">
    <source>
        <dbReference type="ARBA" id="ARBA00023235"/>
    </source>
</evidence>
<accession>Q0ZC45</accession>
<protein>
    <recommendedName>
        <fullName evidence="2">tRNA pseudouridine(55) synthase</fullName>
        <ecNumber evidence="2">5.4.99.25</ecNumber>
    </recommendedName>
</protein>
<dbReference type="Pfam" id="PF01509">
    <property type="entry name" value="TruB_N"/>
    <property type="match status" value="1"/>
</dbReference>
<dbReference type="InterPro" id="IPR002501">
    <property type="entry name" value="PsdUridine_synth_N"/>
</dbReference>
<evidence type="ECO:0000313" key="7">
    <source>
        <dbReference type="EMBL" id="ABG01783.1"/>
    </source>
</evidence>
<dbReference type="GO" id="GO:0003723">
    <property type="term" value="F:RNA binding"/>
    <property type="evidence" value="ECO:0007669"/>
    <property type="project" value="InterPro"/>
</dbReference>
<dbReference type="InterPro" id="IPR032819">
    <property type="entry name" value="TruB_C"/>
</dbReference>
<dbReference type="AlphaFoldDB" id="Q0ZC45"/>
<dbReference type="InterPro" id="IPR014780">
    <property type="entry name" value="tRNA_psdUridine_synth_TruB"/>
</dbReference>
<dbReference type="InterPro" id="IPR020103">
    <property type="entry name" value="PsdUridine_synth_cat_dom_sf"/>
</dbReference>
<feature type="non-terminal residue" evidence="7">
    <location>
        <position position="1"/>
    </location>
</feature>
<dbReference type="EMBL" id="DQ630825">
    <property type="protein sequence ID" value="ABG01783.1"/>
    <property type="molecule type" value="mRNA"/>
</dbReference>
<evidence type="ECO:0000256" key="1">
    <source>
        <dbReference type="ARBA" id="ARBA00008999"/>
    </source>
</evidence>
<dbReference type="PANTHER" id="PTHR13767">
    <property type="entry name" value="TRNA-PSEUDOURIDINE SYNTHASE"/>
    <property type="match status" value="1"/>
</dbReference>
<dbReference type="Gene3D" id="3.30.2350.10">
    <property type="entry name" value="Pseudouridine synthase"/>
    <property type="match status" value="1"/>
</dbReference>
<name>Q0ZC45_9ORTH</name>
<reference evidence="7" key="1">
    <citation type="journal article" date="2006" name="Mol. Biol. Evol.">
        <title>Molecular evolution of seminal proteins in field crickets.</title>
        <authorList>
            <person name="Andres J.A."/>
            <person name="Maroja L.S."/>
            <person name="Bogdanowicz S.M."/>
            <person name="Swanson W.J."/>
            <person name="Harrison R.G."/>
        </authorList>
    </citation>
    <scope>NUCLEOTIDE SEQUENCE</scope>
</reference>
<evidence type="ECO:0000256" key="3">
    <source>
        <dbReference type="ARBA" id="ARBA00022694"/>
    </source>
</evidence>
<dbReference type="HAMAP" id="MF_01080">
    <property type="entry name" value="TruB_bact"/>
    <property type="match status" value="1"/>
</dbReference>
<dbReference type="GO" id="GO:0160148">
    <property type="term" value="F:tRNA pseudouridine(55) synthase activity"/>
    <property type="evidence" value="ECO:0007669"/>
    <property type="project" value="UniProtKB-EC"/>
</dbReference>
<keyword evidence="3" id="KW-0819">tRNA processing</keyword>
<dbReference type="Pfam" id="PF16198">
    <property type="entry name" value="TruB_C_2"/>
    <property type="match status" value="1"/>
</dbReference>
<organism evidence="7">
    <name type="scientific">Gryllus veletis</name>
    <dbReference type="NCBI Taxonomy" id="51040"/>
    <lineage>
        <taxon>Eukaryota</taxon>
        <taxon>Metazoa</taxon>
        <taxon>Ecdysozoa</taxon>
        <taxon>Arthropoda</taxon>
        <taxon>Hexapoda</taxon>
        <taxon>Insecta</taxon>
        <taxon>Pterygota</taxon>
        <taxon>Neoptera</taxon>
        <taxon>Polyneoptera</taxon>
        <taxon>Orthoptera</taxon>
        <taxon>Ensifera</taxon>
        <taxon>Gryllidea</taxon>
        <taxon>Grylloidea</taxon>
        <taxon>Gryllidae</taxon>
        <taxon>Gryllinae</taxon>
        <taxon>Gryllus</taxon>
    </lineage>
</organism>
<evidence type="ECO:0000259" key="6">
    <source>
        <dbReference type="Pfam" id="PF16198"/>
    </source>
</evidence>